<sequence length="81" mass="9623">MQKVHLVTDRLYLSRLSQNLKMLGNVRLLNMLLERTTHEWIIPASSHGNAIKRNHGRYECYFALSRKRALEEHVQVHEQKD</sequence>
<proteinExistence type="predicted"/>
<evidence type="ECO:0000313" key="2">
    <source>
        <dbReference type="Proteomes" id="UP000183557"/>
    </source>
</evidence>
<evidence type="ECO:0000313" key="1">
    <source>
        <dbReference type="EMBL" id="SFK01860.1"/>
    </source>
</evidence>
<keyword evidence="2" id="KW-1185">Reference proteome</keyword>
<protein>
    <submittedName>
        <fullName evidence="1">Uncharacterized protein</fullName>
    </submittedName>
</protein>
<reference evidence="2" key="1">
    <citation type="submission" date="2016-10" db="EMBL/GenBank/DDBJ databases">
        <authorList>
            <person name="Varghese N."/>
            <person name="Submissions S."/>
        </authorList>
    </citation>
    <scope>NUCLEOTIDE SEQUENCE [LARGE SCALE GENOMIC DNA]</scope>
    <source>
        <strain evidence="2">CGMCC 1.3704</strain>
    </source>
</reference>
<dbReference type="EMBL" id="FOSB01000006">
    <property type="protein sequence ID" value="SFK01860.1"/>
    <property type="molecule type" value="Genomic_DNA"/>
</dbReference>
<dbReference type="AlphaFoldDB" id="A0A1I3W344"/>
<gene>
    <name evidence="1" type="ORF">SAMN04487936_106166</name>
</gene>
<dbReference type="Proteomes" id="UP000183557">
    <property type="component" value="Unassembled WGS sequence"/>
</dbReference>
<name>A0A1I3W344_HALDA</name>
<organism evidence="1 2">
    <name type="scientific">Halobacillus dabanensis</name>
    <dbReference type="NCBI Taxonomy" id="240302"/>
    <lineage>
        <taxon>Bacteria</taxon>
        <taxon>Bacillati</taxon>
        <taxon>Bacillota</taxon>
        <taxon>Bacilli</taxon>
        <taxon>Bacillales</taxon>
        <taxon>Bacillaceae</taxon>
        <taxon>Halobacillus</taxon>
    </lineage>
</organism>
<accession>A0A1I3W344</accession>